<dbReference type="PRINTS" id="PR00133">
    <property type="entry name" value="GLHYDRLASE3"/>
</dbReference>
<name>A0A919YQ98_9BACL</name>
<evidence type="ECO:0000259" key="5">
    <source>
        <dbReference type="SMART" id="SM01217"/>
    </source>
</evidence>
<keyword evidence="4" id="KW-0326">Glycosidase</keyword>
<dbReference type="InterPro" id="IPR036962">
    <property type="entry name" value="Glyco_hydro_3_N_sf"/>
</dbReference>
<dbReference type="Pfam" id="PF01915">
    <property type="entry name" value="Glyco_hydro_3_C"/>
    <property type="match status" value="1"/>
</dbReference>
<dbReference type="InterPro" id="IPR036881">
    <property type="entry name" value="Glyco_hydro_3_C_sf"/>
</dbReference>
<dbReference type="Pfam" id="PF00933">
    <property type="entry name" value="Glyco_hydro_3"/>
    <property type="match status" value="1"/>
</dbReference>
<dbReference type="PANTHER" id="PTHR42715:SF10">
    <property type="entry name" value="BETA-GLUCOSIDASE"/>
    <property type="match status" value="1"/>
</dbReference>
<dbReference type="InterPro" id="IPR050288">
    <property type="entry name" value="Cellulose_deg_GH3"/>
</dbReference>
<dbReference type="InterPro" id="IPR017853">
    <property type="entry name" value="GH"/>
</dbReference>
<dbReference type="FunFam" id="2.60.40.10:FF:000495">
    <property type="entry name" value="Periplasmic beta-glucosidase"/>
    <property type="match status" value="1"/>
</dbReference>
<dbReference type="Pfam" id="PF14310">
    <property type="entry name" value="Fn3-like"/>
    <property type="match status" value="1"/>
</dbReference>
<dbReference type="InterPro" id="IPR002772">
    <property type="entry name" value="Glyco_hydro_3_C"/>
</dbReference>
<evidence type="ECO:0000313" key="6">
    <source>
        <dbReference type="EMBL" id="GIP18692.1"/>
    </source>
</evidence>
<reference evidence="6" key="1">
    <citation type="submission" date="2021-03" db="EMBL/GenBank/DDBJ databases">
        <title>Antimicrobial resistance genes in bacteria isolated from Japanese honey, and their potential for conferring macrolide and lincosamide resistance in the American foulbrood pathogen Paenibacillus larvae.</title>
        <authorList>
            <person name="Okamoto M."/>
            <person name="Kumagai M."/>
            <person name="Kanamori H."/>
            <person name="Takamatsu D."/>
        </authorList>
    </citation>
    <scope>NUCLEOTIDE SEQUENCE</scope>
    <source>
        <strain evidence="6">J40TS1</strain>
    </source>
</reference>
<keyword evidence="7" id="KW-1185">Reference proteome</keyword>
<dbReference type="PROSITE" id="PS00775">
    <property type="entry name" value="GLYCOSYL_HYDROL_F3"/>
    <property type="match status" value="1"/>
</dbReference>
<evidence type="ECO:0000256" key="3">
    <source>
        <dbReference type="ARBA" id="ARBA00023277"/>
    </source>
</evidence>
<dbReference type="EMBL" id="BOSE01000010">
    <property type="protein sequence ID" value="GIP18692.1"/>
    <property type="molecule type" value="Genomic_DNA"/>
</dbReference>
<dbReference type="InterPro" id="IPR013783">
    <property type="entry name" value="Ig-like_fold"/>
</dbReference>
<sequence length="812" mass="90454">MENIKELVHELTIEEKAALLEGVDSWNTNEIPRLRIPKLFLTDGPHGLRKVRVANGGFGVSNNEHSTSFPTSATVAASWNPEHAYRIGAAIAEECVAADVDVLLAPGINIKRSPLCGRNFEYFSEDPLLSGKFGSAFVQGVQSKGVGCSVKHFAANSNENFRFNGDSIVDERALREIYLKAFEIVIKEAKPYTVMCSYNRLNGVYASENRLLLTQILREEWGFDGVVMTDWGATCDRVSGVKAGCELDMPGSVWHNRKSLISAAKTGQLTMKELNQAVERMLTLIDKCTSYKKESAVNMESHAQLACEVAKDSAVLLKNDGVLPLSRGESLLVVGEMFEKMRYQGAGSSLINPPKVISPKQAFDHRGIVYRYEKGFRCFYAERDPQLEQAALAAAKQADTILFFGGLSDFEESEGFDREHIRMGENQTALLQSLIATGKKVVLILFAGAPVELPFLDGLSAVLNMYLPGMYGGEAAAALLYGEVSPSGKLTESWTMRIEDSSCFADYNKSLSSNYYESVYVGYRFYDKAKTKLLFPFGFGLSYTSFNYSNLSFTKHEGMLTVKADITNVGAYAGAEAVQLYVKNNQSNVFKAEKELKAFTKVFLQAGETKTVTMSFQLNDLSYWNVDQHRWVLENGSYELCVAAAANDIRLQAELLITEGENIPSPYSAEVMRAYARPPQSKPECFAQLVGYETAELSQSHRQLTLESSLLEFKRSLAGRILYYAVMYVIEKEYKKALAMPDSLERDTRLKNSYFVVKMMPLNSLRSMCMSSSGKFTYNFAIGFVEMANGRLLQGIRTIMKKDRRLPLPSEQ</sequence>
<proteinExistence type="inferred from homology"/>
<dbReference type="InterPro" id="IPR001764">
    <property type="entry name" value="Glyco_hydro_3_N"/>
</dbReference>
<dbReference type="RefSeq" id="WP_213519355.1">
    <property type="nucleotide sequence ID" value="NZ_BOSE01000010.1"/>
</dbReference>
<keyword evidence="2 4" id="KW-0378">Hydrolase</keyword>
<dbReference type="Proteomes" id="UP000683139">
    <property type="component" value="Unassembled WGS sequence"/>
</dbReference>
<dbReference type="InterPro" id="IPR019800">
    <property type="entry name" value="Glyco_hydro_3_AS"/>
</dbReference>
<protein>
    <submittedName>
        <fullName evidence="6">Glycosyl hydrolase</fullName>
    </submittedName>
</protein>
<accession>A0A919YQ98</accession>
<dbReference type="SUPFAM" id="SSF52279">
    <property type="entry name" value="Beta-D-glucan exohydrolase, C-terminal domain"/>
    <property type="match status" value="1"/>
</dbReference>
<feature type="domain" description="Fibronectin type III-like" evidence="5">
    <location>
        <begin position="576"/>
        <end position="646"/>
    </location>
</feature>
<comment type="similarity">
    <text evidence="1 4">Belongs to the glycosyl hydrolase 3 family.</text>
</comment>
<dbReference type="SMART" id="SM01217">
    <property type="entry name" value="Fn3_like"/>
    <property type="match status" value="1"/>
</dbReference>
<dbReference type="Gene3D" id="3.20.20.300">
    <property type="entry name" value="Glycoside hydrolase, family 3, N-terminal domain"/>
    <property type="match status" value="2"/>
</dbReference>
<dbReference type="GO" id="GO:0005975">
    <property type="term" value="P:carbohydrate metabolic process"/>
    <property type="evidence" value="ECO:0007669"/>
    <property type="project" value="InterPro"/>
</dbReference>
<dbReference type="Gene3D" id="3.40.50.1700">
    <property type="entry name" value="Glycoside hydrolase family 3 C-terminal domain"/>
    <property type="match status" value="2"/>
</dbReference>
<dbReference type="GO" id="GO:0008422">
    <property type="term" value="F:beta-glucosidase activity"/>
    <property type="evidence" value="ECO:0007669"/>
    <property type="project" value="UniProtKB-ARBA"/>
</dbReference>
<evidence type="ECO:0000256" key="1">
    <source>
        <dbReference type="ARBA" id="ARBA00005336"/>
    </source>
</evidence>
<evidence type="ECO:0000256" key="2">
    <source>
        <dbReference type="ARBA" id="ARBA00022801"/>
    </source>
</evidence>
<organism evidence="6 7">
    <name type="scientific">Paenibacillus montaniterrae</name>
    <dbReference type="NCBI Taxonomy" id="429341"/>
    <lineage>
        <taxon>Bacteria</taxon>
        <taxon>Bacillati</taxon>
        <taxon>Bacillota</taxon>
        <taxon>Bacilli</taxon>
        <taxon>Bacillales</taxon>
        <taxon>Paenibacillaceae</taxon>
        <taxon>Paenibacillus</taxon>
    </lineage>
</organism>
<dbReference type="InterPro" id="IPR026891">
    <property type="entry name" value="Fn3-like"/>
</dbReference>
<comment type="caution">
    <text evidence="6">The sequence shown here is derived from an EMBL/GenBank/DDBJ whole genome shotgun (WGS) entry which is preliminary data.</text>
</comment>
<evidence type="ECO:0000256" key="4">
    <source>
        <dbReference type="RuleBase" id="RU361161"/>
    </source>
</evidence>
<keyword evidence="3" id="KW-0119">Carbohydrate metabolism</keyword>
<gene>
    <name evidence="6" type="ORF">J40TS1_43340</name>
</gene>
<dbReference type="AlphaFoldDB" id="A0A919YQ98"/>
<dbReference type="PANTHER" id="PTHR42715">
    <property type="entry name" value="BETA-GLUCOSIDASE"/>
    <property type="match status" value="1"/>
</dbReference>
<dbReference type="Gene3D" id="2.60.40.10">
    <property type="entry name" value="Immunoglobulins"/>
    <property type="match status" value="1"/>
</dbReference>
<dbReference type="SUPFAM" id="SSF51445">
    <property type="entry name" value="(Trans)glycosidases"/>
    <property type="match status" value="1"/>
</dbReference>
<evidence type="ECO:0000313" key="7">
    <source>
        <dbReference type="Proteomes" id="UP000683139"/>
    </source>
</evidence>